<evidence type="ECO:0000259" key="9">
    <source>
        <dbReference type="Pfam" id="PF09349"/>
    </source>
</evidence>
<name>A0A388LDD2_CHABU</name>
<reference evidence="10 11" key="1">
    <citation type="journal article" date="2018" name="Cell">
        <title>The Chara Genome: Secondary Complexity and Implications for Plant Terrestrialization.</title>
        <authorList>
            <person name="Nishiyama T."/>
            <person name="Sakayama H."/>
            <person name="Vries J.D."/>
            <person name="Buschmann H."/>
            <person name="Saint-Marcoux D."/>
            <person name="Ullrich K.K."/>
            <person name="Haas F.B."/>
            <person name="Vanderstraeten L."/>
            <person name="Becker D."/>
            <person name="Lang D."/>
            <person name="Vosolsobe S."/>
            <person name="Rombauts S."/>
            <person name="Wilhelmsson P.K.I."/>
            <person name="Janitza P."/>
            <person name="Kern R."/>
            <person name="Heyl A."/>
            <person name="Rumpler F."/>
            <person name="Villalobos L.I.A.C."/>
            <person name="Clay J.M."/>
            <person name="Skokan R."/>
            <person name="Toyoda A."/>
            <person name="Suzuki Y."/>
            <person name="Kagoshima H."/>
            <person name="Schijlen E."/>
            <person name="Tajeshwar N."/>
            <person name="Catarino B."/>
            <person name="Hetherington A.J."/>
            <person name="Saltykova A."/>
            <person name="Bonnot C."/>
            <person name="Breuninger H."/>
            <person name="Symeonidi A."/>
            <person name="Radhakrishnan G.V."/>
            <person name="Van Nieuwerburgh F."/>
            <person name="Deforce D."/>
            <person name="Chang C."/>
            <person name="Karol K.G."/>
            <person name="Hedrich R."/>
            <person name="Ulvskov P."/>
            <person name="Glockner G."/>
            <person name="Delwiche C.F."/>
            <person name="Petrasek J."/>
            <person name="Van de Peer Y."/>
            <person name="Friml J."/>
            <person name="Beilby M."/>
            <person name="Dolan L."/>
            <person name="Kohara Y."/>
            <person name="Sugano S."/>
            <person name="Fujiyama A."/>
            <person name="Delaux P.-M."/>
            <person name="Quint M."/>
            <person name="TheiBen G."/>
            <person name="Hagemann M."/>
            <person name="Harholt J."/>
            <person name="Dunand C."/>
            <person name="Zachgo S."/>
            <person name="Langdale J."/>
            <person name="Maumus F."/>
            <person name="Straeten D.V.D."/>
            <person name="Gould S.B."/>
            <person name="Rensing S.A."/>
        </authorList>
    </citation>
    <scope>NUCLEOTIDE SEQUENCE [LARGE SCALE GENOMIC DNA]</scope>
    <source>
        <strain evidence="10 11">S276</strain>
    </source>
</reference>
<organism evidence="10 11">
    <name type="scientific">Chara braunii</name>
    <name type="common">Braun's stonewort</name>
    <dbReference type="NCBI Taxonomy" id="69332"/>
    <lineage>
        <taxon>Eukaryota</taxon>
        <taxon>Viridiplantae</taxon>
        <taxon>Streptophyta</taxon>
        <taxon>Charophyceae</taxon>
        <taxon>Charales</taxon>
        <taxon>Characeae</taxon>
        <taxon>Chara</taxon>
    </lineage>
</organism>
<sequence>MDDQVRTGLGWLNAVDGVAAEEAFLHCCGSVRFARRMADARPFGSVTEMMSTASDIWFNEVDINGWLEAFAAHPRIGGDQRRPSSGSSGGRVVSSSALAAESWSEIEQSAARSSTDPRLTEELAAWNKRYDEKFGHVFLIFASGKSTAEVLAAIQSRYPNRPIDELQLAASEQHKITTLRLNRLLQGNGLAARLAAAPPDNPPALCGSAHEKPTLAPTRTPTPTPNPLGSPVCRRMGHIEAHLAAAEIQSHPAATPTVVTASYPSFNQAVQALRSPITTHILDVAVGSPARGVGVKLDVWRPSSEEGVTPKQIGDGRRPWAGNFAATAAGGAATTSPSMDGRAVGVGVDASGGLSAGWWETIGMSATDNDGRSGPLMDPSDYIAPGRYRLTFETGVYYMDGGSAIGRPGGTTLASGESTKGSSVTPRSGEEMKARGERDDKRSCFYPFISVTFDIKPSQTKEHFHIPLLLSPFSYTTYRGS</sequence>
<keyword evidence="4" id="KW-0659">Purine metabolism</keyword>
<feature type="compositionally biased region" description="Polar residues" evidence="7">
    <location>
        <begin position="412"/>
        <end position="426"/>
    </location>
</feature>
<feature type="domain" description="Transthyretin/hydroxyisourate hydrolase" evidence="8">
    <location>
        <begin position="348"/>
        <end position="480"/>
    </location>
</feature>
<comment type="caution">
    <text evidence="10">The sequence shown here is derived from an EMBL/GenBank/DDBJ whole genome shotgun (WGS) entry which is preliminary data.</text>
</comment>
<dbReference type="InterPro" id="IPR018020">
    <property type="entry name" value="OHCU_decarboxylase"/>
</dbReference>
<dbReference type="Gramene" id="GBG80222">
    <property type="protein sequence ID" value="GBG80222"/>
    <property type="gene ID" value="CBR_g30589"/>
</dbReference>
<dbReference type="InterPro" id="IPR023418">
    <property type="entry name" value="Thyroxine_BS"/>
</dbReference>
<dbReference type="InterPro" id="IPR036817">
    <property type="entry name" value="Transthyretin/HIU_hydrolase_sf"/>
</dbReference>
<dbReference type="InterPro" id="IPR023419">
    <property type="entry name" value="Transthyretin_CS"/>
</dbReference>
<feature type="region of interest" description="Disordered" evidence="7">
    <location>
        <begin position="201"/>
        <end position="226"/>
    </location>
</feature>
<evidence type="ECO:0000256" key="5">
    <source>
        <dbReference type="ARBA" id="ARBA00022793"/>
    </source>
</evidence>
<gene>
    <name evidence="10" type="ORF">CBR_g30589</name>
</gene>
<dbReference type="InterPro" id="IPR023416">
    <property type="entry name" value="Transthyretin/HIU_hydrolase_d"/>
</dbReference>
<dbReference type="Pfam" id="PF09349">
    <property type="entry name" value="OHCU_decarbox"/>
    <property type="match status" value="1"/>
</dbReference>
<evidence type="ECO:0000313" key="10">
    <source>
        <dbReference type="EMBL" id="GBG80222.1"/>
    </source>
</evidence>
<dbReference type="GO" id="GO:0033971">
    <property type="term" value="F:hydroxyisourate hydrolase activity"/>
    <property type="evidence" value="ECO:0007669"/>
    <property type="project" value="EnsemblPlants"/>
</dbReference>
<dbReference type="GO" id="GO:0042802">
    <property type="term" value="F:identical protein binding"/>
    <property type="evidence" value="ECO:0007669"/>
    <property type="project" value="EnsemblPlants"/>
</dbReference>
<dbReference type="OMA" id="LACCEST"/>
<dbReference type="AlphaFoldDB" id="A0A388LDD2"/>
<evidence type="ECO:0000256" key="6">
    <source>
        <dbReference type="ARBA" id="ARBA00023239"/>
    </source>
</evidence>
<accession>A0A388LDD2</accession>
<dbReference type="GO" id="GO:0009631">
    <property type="term" value="P:cold acclimation"/>
    <property type="evidence" value="ECO:0007669"/>
    <property type="project" value="EnsemblPlants"/>
</dbReference>
<dbReference type="GO" id="GO:0019428">
    <property type="term" value="P:allantoin biosynthetic process"/>
    <property type="evidence" value="ECO:0007669"/>
    <property type="project" value="EnsemblPlants"/>
</dbReference>
<evidence type="ECO:0000313" key="11">
    <source>
        <dbReference type="Proteomes" id="UP000265515"/>
    </source>
</evidence>
<comment type="pathway">
    <text evidence="2">Purine metabolism; urate degradation; (S)-allantoin from urate: step 3/3.</text>
</comment>
<dbReference type="GO" id="GO:1900140">
    <property type="term" value="P:regulation of seedling development"/>
    <property type="evidence" value="ECO:0007669"/>
    <property type="project" value="EnsemblPlants"/>
</dbReference>
<dbReference type="GO" id="GO:0009742">
    <property type="term" value="P:brassinosteroid mediated signaling pathway"/>
    <property type="evidence" value="ECO:0007669"/>
    <property type="project" value="EnsemblPlants"/>
</dbReference>
<dbReference type="OrthoDB" id="10265230at2759"/>
<dbReference type="GO" id="GO:1900457">
    <property type="term" value="P:regulation of brassinosteroid mediated signaling pathway"/>
    <property type="evidence" value="ECO:0007669"/>
    <property type="project" value="EnsemblPlants"/>
</dbReference>
<protein>
    <recommendedName>
        <fullName evidence="3">2-oxo-4-hydroxy-4-carboxy-5-ureidoimidazoline decarboxylase</fullName>
        <ecNumber evidence="3">4.1.1.97</ecNumber>
    </recommendedName>
</protein>
<evidence type="ECO:0000259" key="8">
    <source>
        <dbReference type="Pfam" id="PF00576"/>
    </source>
</evidence>
<proteinExistence type="predicted"/>
<dbReference type="NCBIfam" id="NF010372">
    <property type="entry name" value="PRK13798.1"/>
    <property type="match status" value="1"/>
</dbReference>
<dbReference type="GO" id="GO:0051997">
    <property type="term" value="F:2-oxo-4-hydroxy-4-carboxy-5-ureidoimidazoline decarboxylase activity"/>
    <property type="evidence" value="ECO:0007669"/>
    <property type="project" value="UniProtKB-EC"/>
</dbReference>
<feature type="region of interest" description="Disordered" evidence="7">
    <location>
        <begin position="408"/>
        <end position="438"/>
    </location>
</feature>
<dbReference type="GO" id="GO:0051262">
    <property type="term" value="P:protein tetramerization"/>
    <property type="evidence" value="ECO:0007669"/>
    <property type="project" value="EnsemblPlants"/>
</dbReference>
<dbReference type="PANTHER" id="PTHR43466">
    <property type="entry name" value="2-OXO-4-HYDROXY-4-CARBOXY-5-UREIDOIMIDAZOLINE DECARBOXYLASE-RELATED"/>
    <property type="match status" value="1"/>
</dbReference>
<dbReference type="Gene3D" id="2.60.40.180">
    <property type="entry name" value="Transthyretin/hydroxyisourate hydrolase domain"/>
    <property type="match status" value="1"/>
</dbReference>
<dbReference type="InterPro" id="IPR036778">
    <property type="entry name" value="OHCU_decarboxylase_sf"/>
</dbReference>
<dbReference type="PANTHER" id="PTHR43466:SF1">
    <property type="entry name" value="2-OXO-4-HYDROXY-4-CARBOXY-5-UREIDOIMIDAZOLINE DECARBOXYLASE-RELATED"/>
    <property type="match status" value="1"/>
</dbReference>
<keyword evidence="5" id="KW-0210">Decarboxylase</keyword>
<dbReference type="Gene3D" id="1.10.3330.10">
    <property type="entry name" value="Oxo-4-hydroxy-4-carboxy-5-ureidoimidazoline decarboxylase"/>
    <property type="match status" value="1"/>
</dbReference>
<evidence type="ECO:0000256" key="4">
    <source>
        <dbReference type="ARBA" id="ARBA00022631"/>
    </source>
</evidence>
<evidence type="ECO:0000256" key="2">
    <source>
        <dbReference type="ARBA" id="ARBA00004754"/>
    </source>
</evidence>
<evidence type="ECO:0000256" key="7">
    <source>
        <dbReference type="SAM" id="MobiDB-lite"/>
    </source>
</evidence>
<evidence type="ECO:0000256" key="3">
    <source>
        <dbReference type="ARBA" id="ARBA00012257"/>
    </source>
</evidence>
<evidence type="ECO:0000256" key="1">
    <source>
        <dbReference type="ARBA" id="ARBA00001163"/>
    </source>
</evidence>
<feature type="compositionally biased region" description="Basic and acidic residues" evidence="7">
    <location>
        <begin position="428"/>
        <end position="438"/>
    </location>
</feature>
<dbReference type="PROSITE" id="PS00769">
    <property type="entry name" value="TRANSTHYRETIN_2"/>
    <property type="match status" value="1"/>
</dbReference>
<dbReference type="PROSITE" id="PS00768">
    <property type="entry name" value="TRANSTHYRETIN_1"/>
    <property type="match status" value="1"/>
</dbReference>
<dbReference type="GO" id="GO:0031234">
    <property type="term" value="C:extrinsic component of cytoplasmic side of plasma membrane"/>
    <property type="evidence" value="ECO:0007669"/>
    <property type="project" value="EnsemblPlants"/>
</dbReference>
<dbReference type="GO" id="GO:0001560">
    <property type="term" value="P:regulation of cell growth by extracellular stimulus"/>
    <property type="evidence" value="ECO:0007669"/>
    <property type="project" value="EnsemblPlants"/>
</dbReference>
<dbReference type="Pfam" id="PF00576">
    <property type="entry name" value="Transthyretin"/>
    <property type="match status" value="1"/>
</dbReference>
<dbReference type="SUPFAM" id="SSF158694">
    <property type="entry name" value="UraD-Like"/>
    <property type="match status" value="1"/>
</dbReference>
<dbReference type="GO" id="GO:0005829">
    <property type="term" value="C:cytosol"/>
    <property type="evidence" value="ECO:0007669"/>
    <property type="project" value="EnsemblPlants"/>
</dbReference>
<dbReference type="EMBL" id="BFEA01000340">
    <property type="protein sequence ID" value="GBG80222.1"/>
    <property type="molecule type" value="Genomic_DNA"/>
</dbReference>
<dbReference type="EC" id="4.1.1.97" evidence="3"/>
<dbReference type="GO" id="GO:0005777">
    <property type="term" value="C:peroxisome"/>
    <property type="evidence" value="ECO:0007669"/>
    <property type="project" value="EnsemblPlants"/>
</dbReference>
<keyword evidence="11" id="KW-1185">Reference proteome</keyword>
<feature type="domain" description="Oxo-4-hydroxy-4-carboxy-5-ureidoimidazoline decarboxylase" evidence="9">
    <location>
        <begin position="13"/>
        <end position="182"/>
    </location>
</feature>
<dbReference type="GO" id="GO:0019628">
    <property type="term" value="P:urate catabolic process"/>
    <property type="evidence" value="ECO:0007669"/>
    <property type="project" value="TreeGrafter"/>
</dbReference>
<keyword evidence="6" id="KW-0456">Lyase</keyword>
<dbReference type="GO" id="GO:0006144">
    <property type="term" value="P:purine nucleobase metabolic process"/>
    <property type="evidence" value="ECO:0007669"/>
    <property type="project" value="UniProtKB-KW"/>
</dbReference>
<comment type="catalytic activity">
    <reaction evidence="1">
        <text>5-hydroxy-2-oxo-4-ureido-2,5-dihydro-1H-imidazole-5-carboxylate + H(+) = (S)-allantoin + CO2</text>
        <dbReference type="Rhea" id="RHEA:26301"/>
        <dbReference type="ChEBI" id="CHEBI:15378"/>
        <dbReference type="ChEBI" id="CHEBI:15678"/>
        <dbReference type="ChEBI" id="CHEBI:16526"/>
        <dbReference type="ChEBI" id="CHEBI:58639"/>
        <dbReference type="EC" id="4.1.1.97"/>
    </reaction>
</comment>
<dbReference type="Proteomes" id="UP000265515">
    <property type="component" value="Unassembled WGS sequence"/>
</dbReference>
<dbReference type="STRING" id="69332.A0A388LDD2"/>
<dbReference type="SUPFAM" id="SSF49472">
    <property type="entry name" value="Transthyretin (synonym: prealbumin)"/>
    <property type="match status" value="3"/>
</dbReference>